<dbReference type="GeneID" id="102809832"/>
<feature type="region of interest" description="Disordered" evidence="2">
    <location>
        <begin position="1"/>
        <end position="88"/>
    </location>
</feature>
<gene>
    <name evidence="4" type="primary">LOC102809832</name>
</gene>
<sequence length="124" mass="13276">MQMPIRGNSLTPSPTPSPTRRTFTSRRSMSPITIRPSVLATTLKRKLGEGDVEMSPSKRYATVDNIPFSSHPHSSSDSSIEDPSPLTLTVPSGAVSTITTSTSTTTTNSTSCFNIFKPVTSQNS</sequence>
<keyword evidence="3" id="KW-1185">Reference proteome</keyword>
<feature type="compositionally biased region" description="Low complexity" evidence="2">
    <location>
        <begin position="18"/>
        <end position="31"/>
    </location>
</feature>
<dbReference type="PANTHER" id="PTHR22227">
    <property type="entry name" value="FAMILY WITH SEQUENCE SIMILARITY 122B ISOFORM X1"/>
    <property type="match status" value="1"/>
</dbReference>
<comment type="similarity">
    <text evidence="1">Belongs to the FAM122 family.</text>
</comment>
<evidence type="ECO:0000313" key="4">
    <source>
        <dbReference type="RefSeq" id="XP_006816882.1"/>
    </source>
</evidence>
<organism evidence="3 4">
    <name type="scientific">Saccoglossus kowalevskii</name>
    <name type="common">Acorn worm</name>
    <dbReference type="NCBI Taxonomy" id="10224"/>
    <lineage>
        <taxon>Eukaryota</taxon>
        <taxon>Metazoa</taxon>
        <taxon>Hemichordata</taxon>
        <taxon>Enteropneusta</taxon>
        <taxon>Harrimaniidae</taxon>
        <taxon>Saccoglossus</taxon>
    </lineage>
</organism>
<feature type="compositionally biased region" description="Low complexity" evidence="2">
    <location>
        <begin position="66"/>
        <end position="85"/>
    </location>
</feature>
<reference evidence="4" key="1">
    <citation type="submission" date="2025-08" db="UniProtKB">
        <authorList>
            <consortium name="RefSeq"/>
        </authorList>
    </citation>
    <scope>IDENTIFICATION</scope>
    <source>
        <tissue evidence="4">Testes</tissue>
    </source>
</reference>
<dbReference type="InterPro" id="IPR026716">
    <property type="entry name" value="PBIR1/2/3"/>
</dbReference>
<dbReference type="RefSeq" id="XP_006816882.1">
    <property type="nucleotide sequence ID" value="XM_006816819.1"/>
</dbReference>
<dbReference type="Proteomes" id="UP000694865">
    <property type="component" value="Unplaced"/>
</dbReference>
<name>A0ABM0MA41_SACKO</name>
<dbReference type="PANTHER" id="PTHR22227:SF6">
    <property type="entry name" value="FAMILY WITH SEQUENCE SIMILARITY 122B ISOFORM X1"/>
    <property type="match status" value="1"/>
</dbReference>
<evidence type="ECO:0000256" key="1">
    <source>
        <dbReference type="ARBA" id="ARBA00006725"/>
    </source>
</evidence>
<proteinExistence type="inferred from homology"/>
<evidence type="ECO:0000256" key="2">
    <source>
        <dbReference type="SAM" id="MobiDB-lite"/>
    </source>
</evidence>
<protein>
    <submittedName>
        <fullName evidence="4">Protein FAM122A-like</fullName>
    </submittedName>
</protein>
<evidence type="ECO:0000313" key="3">
    <source>
        <dbReference type="Proteomes" id="UP000694865"/>
    </source>
</evidence>
<accession>A0ABM0MA41</accession>